<dbReference type="Pfam" id="PF00145">
    <property type="entry name" value="DNA_methylase"/>
    <property type="match status" value="1"/>
</dbReference>
<keyword evidence="1 4" id="KW-0489">Methyltransferase</keyword>
<dbReference type="PROSITE" id="PS51679">
    <property type="entry name" value="SAM_MT_C5"/>
    <property type="match status" value="1"/>
</dbReference>
<dbReference type="GO" id="GO:0005634">
    <property type="term" value="C:nucleus"/>
    <property type="evidence" value="ECO:0007669"/>
    <property type="project" value="TreeGrafter"/>
</dbReference>
<accession>A0A8J2SP26</accession>
<dbReference type="OrthoDB" id="414133at2759"/>
<dbReference type="InterPro" id="IPR050750">
    <property type="entry name" value="C5-MTase"/>
</dbReference>
<evidence type="ECO:0008006" key="7">
    <source>
        <dbReference type="Google" id="ProtNLM"/>
    </source>
</evidence>
<dbReference type="PANTHER" id="PTHR46098">
    <property type="entry name" value="TRNA (CYTOSINE(38)-C(5))-METHYLTRANSFERASE"/>
    <property type="match status" value="1"/>
</dbReference>
<sequence>MAALNEQPPLKICEFYSGIGGWRYALEKATSREDHDVALAVDASTTCNSIYEHNFGQRPTQRRVENITTSDVAGADGWLLSPPCQPYTRQHAMTDVSDPRAASLLHLADLVEQAPPRFVCLENVVGFASSESRERWHGALRRAGFARPKCWHLTPTQTGVPHERPRYFECAVRTNSDEDWASPAPTEDAWPGLDRTPPMRLVKEFLEAPYALDQCADASALIEPYRVPAKTIKSDAAWCFDVVDATDAIPTACFTRSYGRFNRGTGSVLRVRQMLNDPDLASLGFSRTTPDARPFGDTWRAALQLRYFAPKEVANLLGFPQSFHFPADVSLKSAWAAGGNSLHVDAAAAVIRVALDDLAAAEASG</sequence>
<evidence type="ECO:0000313" key="6">
    <source>
        <dbReference type="Proteomes" id="UP000789595"/>
    </source>
</evidence>
<dbReference type="InterPro" id="IPR001525">
    <property type="entry name" value="C5_MeTfrase"/>
</dbReference>
<dbReference type="InterPro" id="IPR029063">
    <property type="entry name" value="SAM-dependent_MTases_sf"/>
</dbReference>
<dbReference type="SUPFAM" id="SSF53335">
    <property type="entry name" value="S-adenosyl-L-methionine-dependent methyltransferases"/>
    <property type="match status" value="1"/>
</dbReference>
<dbReference type="GO" id="GO:0032259">
    <property type="term" value="P:methylation"/>
    <property type="evidence" value="ECO:0007669"/>
    <property type="project" value="UniProtKB-KW"/>
</dbReference>
<dbReference type="Gene3D" id="3.90.120.10">
    <property type="entry name" value="DNA Methylase, subunit A, domain 2"/>
    <property type="match status" value="1"/>
</dbReference>
<dbReference type="EMBL" id="CAKKNE010000003">
    <property type="protein sequence ID" value="CAH0371596.1"/>
    <property type="molecule type" value="Genomic_DNA"/>
</dbReference>
<name>A0A8J2SP26_9STRA</name>
<reference evidence="5" key="1">
    <citation type="submission" date="2021-11" db="EMBL/GenBank/DDBJ databases">
        <authorList>
            <consortium name="Genoscope - CEA"/>
            <person name="William W."/>
        </authorList>
    </citation>
    <scope>NUCLEOTIDE SEQUENCE</scope>
</reference>
<organism evidence="5 6">
    <name type="scientific">Pelagomonas calceolata</name>
    <dbReference type="NCBI Taxonomy" id="35677"/>
    <lineage>
        <taxon>Eukaryota</taxon>
        <taxon>Sar</taxon>
        <taxon>Stramenopiles</taxon>
        <taxon>Ochrophyta</taxon>
        <taxon>Pelagophyceae</taxon>
        <taxon>Pelagomonadales</taxon>
        <taxon>Pelagomonadaceae</taxon>
        <taxon>Pelagomonas</taxon>
    </lineage>
</organism>
<evidence type="ECO:0000256" key="1">
    <source>
        <dbReference type="ARBA" id="ARBA00022603"/>
    </source>
</evidence>
<gene>
    <name evidence="5" type="ORF">PECAL_3P15450</name>
</gene>
<keyword evidence="2 4" id="KW-0808">Transferase</keyword>
<keyword evidence="3 4" id="KW-0949">S-adenosyl-L-methionine</keyword>
<dbReference type="PANTHER" id="PTHR46098:SF1">
    <property type="entry name" value="TRNA (CYTOSINE(38)-C(5))-METHYLTRANSFERASE"/>
    <property type="match status" value="1"/>
</dbReference>
<evidence type="ECO:0000313" key="5">
    <source>
        <dbReference type="EMBL" id="CAH0371596.1"/>
    </source>
</evidence>
<evidence type="ECO:0000256" key="3">
    <source>
        <dbReference type="ARBA" id="ARBA00022691"/>
    </source>
</evidence>
<dbReference type="Proteomes" id="UP000789595">
    <property type="component" value="Unassembled WGS sequence"/>
</dbReference>
<proteinExistence type="inferred from homology"/>
<dbReference type="GO" id="GO:0008168">
    <property type="term" value="F:methyltransferase activity"/>
    <property type="evidence" value="ECO:0007669"/>
    <property type="project" value="UniProtKB-KW"/>
</dbReference>
<dbReference type="AlphaFoldDB" id="A0A8J2SP26"/>
<comment type="caution">
    <text evidence="5">The sequence shown here is derived from an EMBL/GenBank/DDBJ whole genome shotgun (WGS) entry which is preliminary data.</text>
</comment>
<dbReference type="PRINTS" id="PR00105">
    <property type="entry name" value="C5METTRFRASE"/>
</dbReference>
<keyword evidence="6" id="KW-1185">Reference proteome</keyword>
<evidence type="ECO:0000256" key="4">
    <source>
        <dbReference type="PROSITE-ProRule" id="PRU01016"/>
    </source>
</evidence>
<protein>
    <recommendedName>
        <fullName evidence="7">DNA (cytosine-5-)-methyltransferase</fullName>
    </recommendedName>
</protein>
<dbReference type="Gene3D" id="3.40.50.150">
    <property type="entry name" value="Vaccinia Virus protein VP39"/>
    <property type="match status" value="1"/>
</dbReference>
<comment type="similarity">
    <text evidence="4">Belongs to the class I-like SAM-binding methyltransferase superfamily. C5-methyltransferase family.</text>
</comment>
<feature type="active site" evidence="4">
    <location>
        <position position="84"/>
    </location>
</feature>
<evidence type="ECO:0000256" key="2">
    <source>
        <dbReference type="ARBA" id="ARBA00022679"/>
    </source>
</evidence>